<keyword evidence="1" id="KW-0812">Transmembrane</keyword>
<geneLocation type="mitochondrion" evidence="2"/>
<keyword evidence="1" id="KW-1133">Transmembrane helix</keyword>
<gene>
    <name evidence="2" type="primary">atp8</name>
</gene>
<evidence type="ECO:0000256" key="1">
    <source>
        <dbReference type="SAM" id="Phobius"/>
    </source>
</evidence>
<reference evidence="2" key="1">
    <citation type="journal article" date="2000" name="Mol. Biol. Evol.">
        <title>Mitochondrial genomes of Galathealinum, Helobdella, and Platynereis: sequence and gene arrangement comparisons indicate that Pogonophora is not a phylum and Annelida and Arthropoda are not sister taxa.</title>
        <authorList>
            <person name="Boore J.L."/>
            <person name="Brown W.M."/>
        </authorList>
    </citation>
    <scope>NUCLEOTIDE SEQUENCE</scope>
</reference>
<name>Q9MNJ1_HELRO</name>
<dbReference type="EMBL" id="AF178680">
    <property type="protein sequence ID" value="AAF31688.1"/>
    <property type="molecule type" value="Genomic_DNA"/>
</dbReference>
<organism evidence="2">
    <name type="scientific">Helobdella robusta</name>
    <name type="common">Californian leech</name>
    <dbReference type="NCBI Taxonomy" id="6412"/>
    <lineage>
        <taxon>Eukaryota</taxon>
        <taxon>Metazoa</taxon>
        <taxon>Spiralia</taxon>
        <taxon>Lophotrochozoa</taxon>
        <taxon>Annelida</taxon>
        <taxon>Clitellata</taxon>
        <taxon>Hirudinea</taxon>
        <taxon>Rhynchobdellida</taxon>
        <taxon>Glossiphoniidae</taxon>
        <taxon>Helobdella</taxon>
    </lineage>
</organism>
<accession>Q9MNJ1</accession>
<dbReference type="AlphaFoldDB" id="Q9MNJ1"/>
<feature type="transmembrane region" description="Helical" evidence="1">
    <location>
        <begin position="12"/>
        <end position="31"/>
    </location>
</feature>
<evidence type="ECO:0000313" key="2">
    <source>
        <dbReference type="EMBL" id="AAF31688.1"/>
    </source>
</evidence>
<keyword evidence="1" id="KW-0472">Membrane</keyword>
<protein>
    <submittedName>
        <fullName evidence="2">ATP synthase subunit 8</fullName>
    </submittedName>
</protein>
<sequence>MPHLAPMPWMNFMVILWLLLMIIMSNLWWFMNKPMKQINKNTLKSSLTSWKW</sequence>
<proteinExistence type="predicted"/>
<keyword evidence="2" id="KW-0496">Mitochondrion</keyword>